<dbReference type="GO" id="GO:0016758">
    <property type="term" value="F:hexosyltransferase activity"/>
    <property type="evidence" value="ECO:0007669"/>
    <property type="project" value="UniProtKB-ARBA"/>
</dbReference>
<dbReference type="GO" id="GO:0005774">
    <property type="term" value="C:vacuolar membrane"/>
    <property type="evidence" value="ECO:0007669"/>
    <property type="project" value="UniProtKB-ARBA"/>
</dbReference>
<comment type="pathway">
    <text evidence="3">Sphingolipid metabolism.</text>
</comment>
<dbReference type="SUPFAM" id="SSF51445">
    <property type="entry name" value="(Trans)glycosidases"/>
    <property type="match status" value="1"/>
</dbReference>
<keyword evidence="12" id="KW-0326">Glycosidase</keyword>
<dbReference type="Gene3D" id="2.60.40.1180">
    <property type="entry name" value="Golgi alpha-mannosidase II"/>
    <property type="match status" value="1"/>
</dbReference>
<dbReference type="GO" id="GO:0004348">
    <property type="term" value="F:glucosylceramidase activity"/>
    <property type="evidence" value="ECO:0007669"/>
    <property type="project" value="UniProtKB-EC"/>
</dbReference>
<feature type="chain" id="PRO_5043965671" description="Glucosylceramidase" evidence="13">
    <location>
        <begin position="17"/>
        <end position="517"/>
    </location>
</feature>
<dbReference type="GO" id="GO:0006680">
    <property type="term" value="P:glucosylceramide catabolic process"/>
    <property type="evidence" value="ECO:0007669"/>
    <property type="project" value="TreeGrafter"/>
</dbReference>
<dbReference type="EMBL" id="OZ034827">
    <property type="protein sequence ID" value="CAL1683584.1"/>
    <property type="molecule type" value="Genomic_DNA"/>
</dbReference>
<dbReference type="GO" id="GO:0006914">
    <property type="term" value="P:autophagy"/>
    <property type="evidence" value="ECO:0007669"/>
    <property type="project" value="UniProtKB-ARBA"/>
</dbReference>
<evidence type="ECO:0000256" key="5">
    <source>
        <dbReference type="ARBA" id="ARBA00012658"/>
    </source>
</evidence>
<name>A0AAV2NVB5_9HYME</name>
<dbReference type="EC" id="3.2.1.45" evidence="5 12"/>
<dbReference type="GO" id="GO:0007040">
    <property type="term" value="P:lysosome organization"/>
    <property type="evidence" value="ECO:0007669"/>
    <property type="project" value="UniProtKB-ARBA"/>
</dbReference>
<evidence type="ECO:0000259" key="14">
    <source>
        <dbReference type="Pfam" id="PF02055"/>
    </source>
</evidence>
<dbReference type="PANTHER" id="PTHR11069:SF23">
    <property type="entry name" value="LYSOSOMAL ACID GLUCOSYLCERAMIDASE"/>
    <property type="match status" value="1"/>
</dbReference>
<dbReference type="AlphaFoldDB" id="A0AAV2NVB5"/>
<dbReference type="GO" id="GO:0030163">
    <property type="term" value="P:protein catabolic process"/>
    <property type="evidence" value="ECO:0007669"/>
    <property type="project" value="UniProtKB-ARBA"/>
</dbReference>
<evidence type="ECO:0000256" key="4">
    <source>
        <dbReference type="ARBA" id="ARBA00005382"/>
    </source>
</evidence>
<protein>
    <recommendedName>
        <fullName evidence="5 12">Glucosylceramidase</fullName>
        <ecNumber evidence="5 12">3.2.1.45</ecNumber>
    </recommendedName>
</protein>
<dbReference type="PRINTS" id="PR00843">
    <property type="entry name" value="GLHYDRLASE30"/>
</dbReference>
<evidence type="ECO:0000313" key="16">
    <source>
        <dbReference type="EMBL" id="CAL1683584.1"/>
    </source>
</evidence>
<gene>
    <name evidence="16" type="ORF">LPLAT_LOCUS9282</name>
</gene>
<evidence type="ECO:0000256" key="9">
    <source>
        <dbReference type="ARBA" id="ARBA00023098"/>
    </source>
</evidence>
<dbReference type="GO" id="GO:0032006">
    <property type="term" value="P:regulation of TOR signaling"/>
    <property type="evidence" value="ECO:0007669"/>
    <property type="project" value="UniProtKB-ARBA"/>
</dbReference>
<dbReference type="InterPro" id="IPR017853">
    <property type="entry name" value="GH"/>
</dbReference>
<evidence type="ECO:0000256" key="3">
    <source>
        <dbReference type="ARBA" id="ARBA00004991"/>
    </source>
</evidence>
<keyword evidence="7 12" id="KW-0378">Hydrolase</keyword>
<feature type="domain" description="Glycosyl hydrolase family 30 TIM-barrel" evidence="14">
    <location>
        <begin position="94"/>
        <end position="440"/>
    </location>
</feature>
<evidence type="ECO:0000256" key="11">
    <source>
        <dbReference type="ARBA" id="ARBA00051345"/>
    </source>
</evidence>
<evidence type="ECO:0000256" key="10">
    <source>
        <dbReference type="ARBA" id="ARBA00050474"/>
    </source>
</evidence>
<evidence type="ECO:0000256" key="6">
    <source>
        <dbReference type="ARBA" id="ARBA00022729"/>
    </source>
</evidence>
<dbReference type="GO" id="GO:0005764">
    <property type="term" value="C:lysosome"/>
    <property type="evidence" value="ECO:0007669"/>
    <property type="project" value="UniProtKB-ARBA"/>
</dbReference>
<dbReference type="GO" id="GO:0042391">
    <property type="term" value="P:regulation of membrane potential"/>
    <property type="evidence" value="ECO:0007669"/>
    <property type="project" value="UniProtKB-ARBA"/>
</dbReference>
<dbReference type="InterPro" id="IPR033453">
    <property type="entry name" value="Glyco_hydro_30_TIM-barrel"/>
</dbReference>
<comment type="catalytic activity">
    <reaction evidence="11">
        <text>an N-acyl-1-beta-D-glucosyl-15-methylhexadecasphing-4-enine + H2O = an N-acyl-15-methylhexadecasphing-4-enine + D-glucose</text>
        <dbReference type="Rhea" id="RHEA:34755"/>
        <dbReference type="ChEBI" id="CHEBI:4167"/>
        <dbReference type="ChEBI" id="CHEBI:15377"/>
        <dbReference type="ChEBI" id="CHEBI:70815"/>
        <dbReference type="ChEBI" id="CHEBI:70846"/>
    </reaction>
    <physiologicalReaction direction="left-to-right" evidence="11">
        <dbReference type="Rhea" id="RHEA:34756"/>
    </physiologicalReaction>
</comment>
<feature type="signal peptide" evidence="13">
    <location>
        <begin position="1"/>
        <end position="16"/>
    </location>
</feature>
<keyword evidence="9 12" id="KW-0443">Lipid metabolism</keyword>
<dbReference type="GO" id="GO:0051246">
    <property type="term" value="P:regulation of protein metabolic process"/>
    <property type="evidence" value="ECO:0007669"/>
    <property type="project" value="UniProtKB-ARBA"/>
</dbReference>
<comment type="catalytic activity">
    <reaction evidence="1">
        <text>a beta-D-glucosyl-(1&lt;-&gt;1')-N-acylsphing-4-enine + H2O = an N-acylsphing-4-enine + D-glucose</text>
        <dbReference type="Rhea" id="RHEA:13269"/>
        <dbReference type="ChEBI" id="CHEBI:4167"/>
        <dbReference type="ChEBI" id="CHEBI:15377"/>
        <dbReference type="ChEBI" id="CHEBI:22801"/>
        <dbReference type="ChEBI" id="CHEBI:52639"/>
        <dbReference type="EC" id="3.2.1.45"/>
    </reaction>
    <physiologicalReaction direction="left-to-right" evidence="1">
        <dbReference type="Rhea" id="RHEA:13270"/>
    </physiologicalReaction>
</comment>
<dbReference type="Proteomes" id="UP001497644">
    <property type="component" value="Chromosome 4"/>
</dbReference>
<comment type="similarity">
    <text evidence="4 12">Belongs to the glycosyl hydrolase 30 family.</text>
</comment>
<evidence type="ECO:0000256" key="13">
    <source>
        <dbReference type="SAM" id="SignalP"/>
    </source>
</evidence>
<feature type="domain" description="Glycosyl hydrolase family 30 beta sandwich" evidence="15">
    <location>
        <begin position="456"/>
        <end position="513"/>
    </location>
</feature>
<dbReference type="InterPro" id="IPR033452">
    <property type="entry name" value="GH30_C"/>
</dbReference>
<dbReference type="PANTHER" id="PTHR11069">
    <property type="entry name" value="GLUCOSYLCERAMIDASE"/>
    <property type="match status" value="1"/>
</dbReference>
<dbReference type="InterPro" id="IPR013780">
    <property type="entry name" value="Glyco_hydro_b"/>
</dbReference>
<organism evidence="16 17">
    <name type="scientific">Lasius platythorax</name>
    <dbReference type="NCBI Taxonomy" id="488582"/>
    <lineage>
        <taxon>Eukaryota</taxon>
        <taxon>Metazoa</taxon>
        <taxon>Ecdysozoa</taxon>
        <taxon>Arthropoda</taxon>
        <taxon>Hexapoda</taxon>
        <taxon>Insecta</taxon>
        <taxon>Pterygota</taxon>
        <taxon>Neoptera</taxon>
        <taxon>Endopterygota</taxon>
        <taxon>Hymenoptera</taxon>
        <taxon>Apocrita</taxon>
        <taxon>Aculeata</taxon>
        <taxon>Formicoidea</taxon>
        <taxon>Formicidae</taxon>
        <taxon>Formicinae</taxon>
        <taxon>Lasius</taxon>
        <taxon>Lasius</taxon>
    </lineage>
</organism>
<evidence type="ECO:0000256" key="7">
    <source>
        <dbReference type="ARBA" id="ARBA00022801"/>
    </source>
</evidence>
<comment type="catalytic activity">
    <reaction evidence="10">
        <text>a beta-D-glucosylceramide + H2O = an N-acyl-sphingoid base + D-glucose</text>
        <dbReference type="Rhea" id="RHEA:81447"/>
        <dbReference type="ChEBI" id="CHEBI:4167"/>
        <dbReference type="ChEBI" id="CHEBI:15377"/>
        <dbReference type="ChEBI" id="CHEBI:83264"/>
        <dbReference type="ChEBI" id="CHEBI:83273"/>
    </reaction>
    <physiologicalReaction direction="left-to-right" evidence="10">
        <dbReference type="Rhea" id="RHEA:81448"/>
    </physiologicalReaction>
</comment>
<reference evidence="16" key="1">
    <citation type="submission" date="2024-04" db="EMBL/GenBank/DDBJ databases">
        <authorList>
            <consortium name="Molecular Ecology Group"/>
        </authorList>
    </citation>
    <scope>NUCLEOTIDE SEQUENCE</scope>
</reference>
<dbReference type="GO" id="GO:0006066">
    <property type="term" value="P:alcohol metabolic process"/>
    <property type="evidence" value="ECO:0007669"/>
    <property type="project" value="UniProtKB-ARBA"/>
</dbReference>
<evidence type="ECO:0000256" key="8">
    <source>
        <dbReference type="ARBA" id="ARBA00022919"/>
    </source>
</evidence>
<dbReference type="GO" id="GO:0005102">
    <property type="term" value="F:signaling receptor binding"/>
    <property type="evidence" value="ECO:0007669"/>
    <property type="project" value="UniProtKB-ARBA"/>
</dbReference>
<keyword evidence="6 13" id="KW-0732">Signal</keyword>
<dbReference type="SUPFAM" id="SSF51011">
    <property type="entry name" value="Glycosyl hydrolase domain"/>
    <property type="match status" value="1"/>
</dbReference>
<dbReference type="GO" id="GO:0016241">
    <property type="term" value="P:regulation of macroautophagy"/>
    <property type="evidence" value="ECO:0007669"/>
    <property type="project" value="UniProtKB-ARBA"/>
</dbReference>
<keyword evidence="8 12" id="KW-0746">Sphingolipid metabolism</keyword>
<comment type="pathway">
    <text evidence="2">Lipid metabolism; sphingolipid metabolism.</text>
</comment>
<keyword evidence="17" id="KW-1185">Reference proteome</keyword>
<accession>A0AAV2NVB5</accession>
<evidence type="ECO:0000313" key="17">
    <source>
        <dbReference type="Proteomes" id="UP001497644"/>
    </source>
</evidence>
<dbReference type="InterPro" id="IPR001139">
    <property type="entry name" value="Glyco_hydro_30"/>
</dbReference>
<dbReference type="Pfam" id="PF02055">
    <property type="entry name" value="Glyco_hydro_30"/>
    <property type="match status" value="1"/>
</dbReference>
<dbReference type="GO" id="GO:0008202">
    <property type="term" value="P:steroid metabolic process"/>
    <property type="evidence" value="ECO:0007669"/>
    <property type="project" value="UniProtKB-ARBA"/>
</dbReference>
<dbReference type="Pfam" id="PF17189">
    <property type="entry name" value="Glyco_hydro_30C"/>
    <property type="match status" value="1"/>
</dbReference>
<sequence>MLRAIILIVVFVAVKGDGCIQLSFGKNGSVCVCNSTYCDTIEVPQLQKDQFLWYISTKDGKMMDYSINNFSTKNESKNSKVLTLDSSQKYQKIFGFGGAMTDAAALNIRTLSNETQQNLLESYFGSTGIGYTYIRIPIAGTDFSTRPYSYDDVPGDITLSNFSLVEEDDYKIQYLQHIKNIMPDPDSLRIFTTSWSAPSWMKNTDNIKWGVLKSEYYQLYADYIKKFFDAYKERGIEIWGLTPGNEPLDGLVPFFPFNSMFWSPEKEASWTVNYLAPTLSKAGYKDVVYMAMDDQRYELPWYPDNVFKNEKAKEIFSGIAFHWYADTLFPPLLLTITHDKYPDKFIIMTEACTGTFSTNPFEPRVCLGSWERGEQYILDIIENLSHWVSGWVDWNLALNETGGPNWVENYVDSAIIVMPQKDEFYKQPMFYAISHFSKFVPRGSYVISSIKEGDSFLGKKAKIESIAFLTPEQKIVVVIVNKNDDSVALTIKDKQNANKMININLPPKSFHTISYLA</sequence>
<proteinExistence type="inferred from homology"/>
<dbReference type="Gene3D" id="3.20.20.80">
    <property type="entry name" value="Glycosidases"/>
    <property type="match status" value="1"/>
</dbReference>
<evidence type="ECO:0000256" key="1">
    <source>
        <dbReference type="ARBA" id="ARBA00001013"/>
    </source>
</evidence>
<dbReference type="GO" id="GO:0010605">
    <property type="term" value="P:negative regulation of macromolecule metabolic process"/>
    <property type="evidence" value="ECO:0007669"/>
    <property type="project" value="UniProtKB-ARBA"/>
</dbReference>
<evidence type="ECO:0000256" key="12">
    <source>
        <dbReference type="RuleBase" id="RU361188"/>
    </source>
</evidence>
<evidence type="ECO:0000259" key="15">
    <source>
        <dbReference type="Pfam" id="PF17189"/>
    </source>
</evidence>
<evidence type="ECO:0000256" key="2">
    <source>
        <dbReference type="ARBA" id="ARBA00004760"/>
    </source>
</evidence>
<dbReference type="FunFam" id="3.20.20.80:FF:000030">
    <property type="entry name" value="Lysosomal acid glucosylceramidase"/>
    <property type="match status" value="1"/>
</dbReference>